<protein>
    <submittedName>
        <fullName evidence="9">AEC family transporter</fullName>
    </submittedName>
</protein>
<feature type="transmembrane region" description="Helical" evidence="8">
    <location>
        <begin position="258"/>
        <end position="279"/>
    </location>
</feature>
<evidence type="ECO:0000256" key="1">
    <source>
        <dbReference type="ARBA" id="ARBA00004651"/>
    </source>
</evidence>
<keyword evidence="5 8" id="KW-0812">Transmembrane</keyword>
<feature type="transmembrane region" description="Helical" evidence="8">
    <location>
        <begin position="233"/>
        <end position="252"/>
    </location>
</feature>
<dbReference type="InterPro" id="IPR004776">
    <property type="entry name" value="Mem_transp_PIN-like"/>
</dbReference>
<feature type="transmembrane region" description="Helical" evidence="8">
    <location>
        <begin position="291"/>
        <end position="311"/>
    </location>
</feature>
<dbReference type="Pfam" id="PF03547">
    <property type="entry name" value="Mem_trans"/>
    <property type="match status" value="2"/>
</dbReference>
<organism evidence="9 10">
    <name type="scientific">Ciceribacter ferrooxidans</name>
    <dbReference type="NCBI Taxonomy" id="2509717"/>
    <lineage>
        <taxon>Bacteria</taxon>
        <taxon>Pseudomonadati</taxon>
        <taxon>Pseudomonadota</taxon>
        <taxon>Alphaproteobacteria</taxon>
        <taxon>Hyphomicrobiales</taxon>
        <taxon>Rhizobiaceae</taxon>
        <taxon>Ciceribacter</taxon>
    </lineage>
</organism>
<keyword evidence="3" id="KW-0813">Transport</keyword>
<reference evidence="9 10" key="1">
    <citation type="submission" date="2019-01" db="EMBL/GenBank/DDBJ databases">
        <authorList>
            <person name="Deng T."/>
        </authorList>
    </citation>
    <scope>NUCLEOTIDE SEQUENCE [LARGE SCALE GENOMIC DNA]</scope>
    <source>
        <strain evidence="9 10">F8825</strain>
    </source>
</reference>
<evidence type="ECO:0000256" key="8">
    <source>
        <dbReference type="SAM" id="Phobius"/>
    </source>
</evidence>
<gene>
    <name evidence="9" type="ORF">EUU22_00945</name>
</gene>
<evidence type="ECO:0000256" key="6">
    <source>
        <dbReference type="ARBA" id="ARBA00022989"/>
    </source>
</evidence>
<evidence type="ECO:0000256" key="2">
    <source>
        <dbReference type="ARBA" id="ARBA00010145"/>
    </source>
</evidence>
<feature type="transmembrane region" description="Helical" evidence="8">
    <location>
        <begin position="35"/>
        <end position="52"/>
    </location>
</feature>
<sequence length="317" mass="33179">MIEIVIPVFLVILVGYLFGRRNQFSAEAEKLINEYVLYIALPALLFLAVARADPNDLAQWRFVLATLAGIAAAYVAGNVLAWTRGVRLPQSSLVGMASCYGTTGYMGIPILVAAFGPQAAVPAAIATILHNIPAIMTVIVTHDIAGRTNVGLLTSLKRALTTTLKNPLTLAVLAGAAFALLRIPLPGVAVSFTQFLANAAGSTALFALGLGLARIPISRKALSAKLGWVGPTALIKIVLQPVVTLVVLLALVGTGVDIWFATAVVMAAQPIGAGAYVFANRYGYFGEETSVAIILSLLVTVLTLTVILQIFGTQLAT</sequence>
<name>A0A4Q2U1J8_9HYPH</name>
<dbReference type="InterPro" id="IPR038770">
    <property type="entry name" value="Na+/solute_symporter_sf"/>
</dbReference>
<feature type="transmembrane region" description="Helical" evidence="8">
    <location>
        <begin position="58"/>
        <end position="81"/>
    </location>
</feature>
<feature type="transmembrane region" description="Helical" evidence="8">
    <location>
        <begin position="166"/>
        <end position="183"/>
    </location>
</feature>
<comment type="similarity">
    <text evidence="2">Belongs to the auxin efflux carrier (TC 2.A.69) family.</text>
</comment>
<dbReference type="PANTHER" id="PTHR36838">
    <property type="entry name" value="AUXIN EFFLUX CARRIER FAMILY PROTEIN"/>
    <property type="match status" value="1"/>
</dbReference>
<dbReference type="Proteomes" id="UP000291088">
    <property type="component" value="Unassembled WGS sequence"/>
</dbReference>
<dbReference type="GO" id="GO:0055085">
    <property type="term" value="P:transmembrane transport"/>
    <property type="evidence" value="ECO:0007669"/>
    <property type="project" value="InterPro"/>
</dbReference>
<evidence type="ECO:0000256" key="7">
    <source>
        <dbReference type="ARBA" id="ARBA00023136"/>
    </source>
</evidence>
<dbReference type="GO" id="GO:0005886">
    <property type="term" value="C:plasma membrane"/>
    <property type="evidence" value="ECO:0007669"/>
    <property type="project" value="UniProtKB-SubCell"/>
</dbReference>
<dbReference type="RefSeq" id="WP_129330250.1">
    <property type="nucleotide sequence ID" value="NZ_SDVB01000042.1"/>
</dbReference>
<evidence type="ECO:0000256" key="4">
    <source>
        <dbReference type="ARBA" id="ARBA00022475"/>
    </source>
</evidence>
<dbReference type="EMBL" id="SDVB01000042">
    <property type="protein sequence ID" value="RYC27320.1"/>
    <property type="molecule type" value="Genomic_DNA"/>
</dbReference>
<feature type="transmembrane region" description="Helical" evidence="8">
    <location>
        <begin position="195"/>
        <end position="213"/>
    </location>
</feature>
<evidence type="ECO:0000313" key="9">
    <source>
        <dbReference type="EMBL" id="RYC27320.1"/>
    </source>
</evidence>
<accession>A0A4Q2U1J8</accession>
<evidence type="ECO:0000256" key="5">
    <source>
        <dbReference type="ARBA" id="ARBA00022692"/>
    </source>
</evidence>
<comment type="subcellular location">
    <subcellularLocation>
        <location evidence="1">Cell membrane</location>
        <topology evidence="1">Multi-pass membrane protein</topology>
    </subcellularLocation>
</comment>
<comment type="caution">
    <text evidence="9">The sequence shown here is derived from an EMBL/GenBank/DDBJ whole genome shotgun (WGS) entry which is preliminary data.</text>
</comment>
<feature type="transmembrane region" description="Helical" evidence="8">
    <location>
        <begin position="6"/>
        <end position="23"/>
    </location>
</feature>
<evidence type="ECO:0000313" key="10">
    <source>
        <dbReference type="Proteomes" id="UP000291088"/>
    </source>
</evidence>
<dbReference type="OrthoDB" id="9810457at2"/>
<keyword evidence="4" id="KW-1003">Cell membrane</keyword>
<dbReference type="PANTHER" id="PTHR36838:SF3">
    <property type="entry name" value="TRANSPORTER AUXIN EFFLUX CARRIER EC FAMILY"/>
    <property type="match status" value="1"/>
</dbReference>
<feature type="transmembrane region" description="Helical" evidence="8">
    <location>
        <begin position="93"/>
        <end position="115"/>
    </location>
</feature>
<proteinExistence type="inferred from homology"/>
<keyword evidence="10" id="KW-1185">Reference proteome</keyword>
<keyword evidence="7 8" id="KW-0472">Membrane</keyword>
<feature type="transmembrane region" description="Helical" evidence="8">
    <location>
        <begin position="121"/>
        <end position="145"/>
    </location>
</feature>
<dbReference type="Gene3D" id="1.20.1530.20">
    <property type="match status" value="1"/>
</dbReference>
<dbReference type="AlphaFoldDB" id="A0A4Q2U1J8"/>
<keyword evidence="6 8" id="KW-1133">Transmembrane helix</keyword>
<evidence type="ECO:0000256" key="3">
    <source>
        <dbReference type="ARBA" id="ARBA00022448"/>
    </source>
</evidence>